<evidence type="ECO:0008006" key="5">
    <source>
        <dbReference type="Google" id="ProtNLM"/>
    </source>
</evidence>
<dbReference type="Proteomes" id="UP000259273">
    <property type="component" value="Unassembled WGS sequence"/>
</dbReference>
<feature type="chain" id="PRO_5017756655" description="Zinc resistance-associated protein" evidence="2">
    <location>
        <begin position="19"/>
        <end position="106"/>
    </location>
</feature>
<reference evidence="3 4" key="1">
    <citation type="journal article" date="2018" name="Nat. Biotechnol.">
        <title>A standardized bacterial taxonomy based on genome phylogeny substantially revises the tree of life.</title>
        <authorList>
            <person name="Parks D.H."/>
            <person name="Chuvochina M."/>
            <person name="Waite D.W."/>
            <person name="Rinke C."/>
            <person name="Skarshewski A."/>
            <person name="Chaumeil P.A."/>
            <person name="Hugenholtz P."/>
        </authorList>
    </citation>
    <scope>NUCLEOTIDE SEQUENCE [LARGE SCALE GENOMIC DNA]</scope>
    <source>
        <strain evidence="3">UBA9158</strain>
    </source>
</reference>
<evidence type="ECO:0000256" key="2">
    <source>
        <dbReference type="SAM" id="SignalP"/>
    </source>
</evidence>
<proteinExistence type="predicted"/>
<name>A0A3C1KMC5_9GAMM</name>
<accession>A0A3C1KMC5</accession>
<sequence>MKKLMIVTLTLFSAAAFAGSPMEKGADRHVQRMTQELNLNEEQQQEVREIYREKGEEMRELHKETQEEVRDVLNDEQRAQYDQHQKDRMEKWEEKKEKWKERHGKN</sequence>
<feature type="region of interest" description="Disordered" evidence="1">
    <location>
        <begin position="79"/>
        <end position="106"/>
    </location>
</feature>
<organism evidence="3 4">
    <name type="scientific">Haliea salexigens</name>
    <dbReference type="NCBI Taxonomy" id="287487"/>
    <lineage>
        <taxon>Bacteria</taxon>
        <taxon>Pseudomonadati</taxon>
        <taxon>Pseudomonadota</taxon>
        <taxon>Gammaproteobacteria</taxon>
        <taxon>Cellvibrionales</taxon>
        <taxon>Halieaceae</taxon>
        <taxon>Haliea</taxon>
    </lineage>
</organism>
<dbReference type="AlphaFoldDB" id="A0A3C1KMC5"/>
<comment type="caution">
    <text evidence="3">The sequence shown here is derived from an EMBL/GenBank/DDBJ whole genome shotgun (WGS) entry which is preliminary data.</text>
</comment>
<dbReference type="EMBL" id="DMND01000122">
    <property type="protein sequence ID" value="HAN27817.1"/>
    <property type="molecule type" value="Genomic_DNA"/>
</dbReference>
<evidence type="ECO:0000313" key="4">
    <source>
        <dbReference type="Proteomes" id="UP000259273"/>
    </source>
</evidence>
<evidence type="ECO:0000256" key="1">
    <source>
        <dbReference type="SAM" id="MobiDB-lite"/>
    </source>
</evidence>
<gene>
    <name evidence="3" type="ORF">DCP75_08885</name>
</gene>
<dbReference type="Gene3D" id="1.20.120.1490">
    <property type="match status" value="1"/>
</dbReference>
<protein>
    <recommendedName>
        <fullName evidence="5">Zinc resistance-associated protein</fullName>
    </recommendedName>
</protein>
<keyword evidence="2" id="KW-0732">Signal</keyword>
<evidence type="ECO:0000313" key="3">
    <source>
        <dbReference type="EMBL" id="HAN27817.1"/>
    </source>
</evidence>
<feature type="compositionally biased region" description="Basic and acidic residues" evidence="1">
    <location>
        <begin position="79"/>
        <end position="100"/>
    </location>
</feature>
<feature type="signal peptide" evidence="2">
    <location>
        <begin position="1"/>
        <end position="18"/>
    </location>
</feature>